<feature type="domain" description="HTH crp-type" evidence="5">
    <location>
        <begin position="166"/>
        <end position="240"/>
    </location>
</feature>
<dbReference type="AlphaFoldDB" id="A0A231UYM8"/>
<dbReference type="EMBL" id="NBYO01000002">
    <property type="protein sequence ID" value="OXT00901.1"/>
    <property type="molecule type" value="Genomic_DNA"/>
</dbReference>
<dbReference type="Gene3D" id="2.60.120.10">
    <property type="entry name" value="Jelly Rolls"/>
    <property type="match status" value="1"/>
</dbReference>
<dbReference type="SUPFAM" id="SSF51206">
    <property type="entry name" value="cAMP-binding domain-like"/>
    <property type="match status" value="1"/>
</dbReference>
<comment type="caution">
    <text evidence="6">The sequence shown here is derived from an EMBL/GenBank/DDBJ whole genome shotgun (WGS) entry which is preliminary data.</text>
</comment>
<reference evidence="7" key="1">
    <citation type="journal article" date="2017" name="Int. J. Syst. Evol. Microbiol.">
        <title>Notoacmeibacter marinus gen. nov., sp. nov., isolated from the gut of a limpet and proposal of Notoacmeibacteraceae fam. nov. in the order Rhizobiales of the class Alphaproteobacteria.</title>
        <authorList>
            <person name="Huang Z."/>
            <person name="Guo F."/>
            <person name="Lai Q."/>
        </authorList>
    </citation>
    <scope>NUCLEOTIDE SEQUENCE [LARGE SCALE GENOMIC DNA]</scope>
    <source>
        <strain evidence="7">XMTR2A4</strain>
    </source>
</reference>
<dbReference type="InterPro" id="IPR018490">
    <property type="entry name" value="cNMP-bd_dom_sf"/>
</dbReference>
<evidence type="ECO:0000256" key="4">
    <source>
        <dbReference type="SAM" id="MobiDB-lite"/>
    </source>
</evidence>
<dbReference type="PROSITE" id="PS51063">
    <property type="entry name" value="HTH_CRP_2"/>
    <property type="match status" value="1"/>
</dbReference>
<dbReference type="InterPro" id="IPR000595">
    <property type="entry name" value="cNMP-bd_dom"/>
</dbReference>
<evidence type="ECO:0000256" key="3">
    <source>
        <dbReference type="ARBA" id="ARBA00023163"/>
    </source>
</evidence>
<dbReference type="RefSeq" id="WP_206608888.1">
    <property type="nucleotide sequence ID" value="NZ_NBYO01000002.1"/>
</dbReference>
<dbReference type="InterPro" id="IPR036390">
    <property type="entry name" value="WH_DNA-bd_sf"/>
</dbReference>
<evidence type="ECO:0000256" key="2">
    <source>
        <dbReference type="ARBA" id="ARBA00023125"/>
    </source>
</evidence>
<dbReference type="GO" id="GO:0006355">
    <property type="term" value="P:regulation of DNA-templated transcription"/>
    <property type="evidence" value="ECO:0007669"/>
    <property type="project" value="InterPro"/>
</dbReference>
<dbReference type="SUPFAM" id="SSF46785">
    <property type="entry name" value="Winged helix' DNA-binding domain"/>
    <property type="match status" value="1"/>
</dbReference>
<gene>
    <name evidence="6" type="ORF">B7H23_09955</name>
</gene>
<evidence type="ECO:0000313" key="7">
    <source>
        <dbReference type="Proteomes" id="UP000215405"/>
    </source>
</evidence>
<dbReference type="InterPro" id="IPR036388">
    <property type="entry name" value="WH-like_DNA-bd_sf"/>
</dbReference>
<dbReference type="Pfam" id="PF13545">
    <property type="entry name" value="HTH_Crp_2"/>
    <property type="match status" value="1"/>
</dbReference>
<proteinExistence type="predicted"/>
<feature type="compositionally biased region" description="Basic and acidic residues" evidence="4">
    <location>
        <begin position="290"/>
        <end position="302"/>
    </location>
</feature>
<keyword evidence="3" id="KW-0804">Transcription</keyword>
<dbReference type="SMART" id="SM00419">
    <property type="entry name" value="HTH_CRP"/>
    <property type="match status" value="1"/>
</dbReference>
<accession>A0A231UYM8</accession>
<keyword evidence="1" id="KW-0805">Transcription regulation</keyword>
<name>A0A231UYM8_9HYPH</name>
<protein>
    <recommendedName>
        <fullName evidence="5">HTH crp-type domain-containing protein</fullName>
    </recommendedName>
</protein>
<evidence type="ECO:0000313" key="6">
    <source>
        <dbReference type="EMBL" id="OXT00901.1"/>
    </source>
</evidence>
<sequence length="302" mass="33624">MSAQVDGGKDADACNEDIALAGVGPYLLNGRDHGQLTEDETEILSGRILEERMVPARQTLVRNGDTLDFSMLCVEGIISRFLDDASGRRQLLSIHFAGDFLDLHAYPLKSLDHDVGTLTDVRVALMRHTDLEALQHEHPSIMRKLWFATLLDAALHRKWVWRLGRLRAVSRVAHFFCECHARLTGVGLSKGNSFDLGLTQADLADVSGLTVVHTNRVLRELRERGLATFRDSTVDIDDLSALWKLGQFDPAYLYLSEEALKRVWGQGEGDPLTSRSNVGFSDRSGLDPAGFDKRANDSRRDV</sequence>
<dbReference type="Gene3D" id="1.10.10.10">
    <property type="entry name" value="Winged helix-like DNA-binding domain superfamily/Winged helix DNA-binding domain"/>
    <property type="match status" value="1"/>
</dbReference>
<dbReference type="GO" id="GO:0003677">
    <property type="term" value="F:DNA binding"/>
    <property type="evidence" value="ECO:0007669"/>
    <property type="project" value="UniProtKB-KW"/>
</dbReference>
<dbReference type="Proteomes" id="UP000215405">
    <property type="component" value="Unassembled WGS sequence"/>
</dbReference>
<evidence type="ECO:0000256" key="1">
    <source>
        <dbReference type="ARBA" id="ARBA00023015"/>
    </source>
</evidence>
<dbReference type="CDD" id="cd00038">
    <property type="entry name" value="CAP_ED"/>
    <property type="match status" value="1"/>
</dbReference>
<dbReference type="InterPro" id="IPR014710">
    <property type="entry name" value="RmlC-like_jellyroll"/>
</dbReference>
<evidence type="ECO:0000259" key="5">
    <source>
        <dbReference type="PROSITE" id="PS51063"/>
    </source>
</evidence>
<keyword evidence="7" id="KW-1185">Reference proteome</keyword>
<feature type="region of interest" description="Disordered" evidence="4">
    <location>
        <begin position="268"/>
        <end position="302"/>
    </location>
</feature>
<keyword evidence="2" id="KW-0238">DNA-binding</keyword>
<organism evidence="6 7">
    <name type="scientific">Notoacmeibacter marinus</name>
    <dbReference type="NCBI Taxonomy" id="1876515"/>
    <lineage>
        <taxon>Bacteria</taxon>
        <taxon>Pseudomonadati</taxon>
        <taxon>Pseudomonadota</taxon>
        <taxon>Alphaproteobacteria</taxon>
        <taxon>Hyphomicrobiales</taxon>
        <taxon>Notoacmeibacteraceae</taxon>
        <taxon>Notoacmeibacter</taxon>
    </lineage>
</organism>
<dbReference type="InterPro" id="IPR012318">
    <property type="entry name" value="HTH_CRP"/>
</dbReference>